<dbReference type="InterPro" id="IPR039470">
    <property type="entry name" value="Nuc_deoxyri_tr2"/>
</dbReference>
<evidence type="ECO:0000313" key="3">
    <source>
        <dbReference type="Proteomes" id="UP000799779"/>
    </source>
</evidence>
<organism evidence="2 3">
    <name type="scientific">Amniculicola lignicola CBS 123094</name>
    <dbReference type="NCBI Taxonomy" id="1392246"/>
    <lineage>
        <taxon>Eukaryota</taxon>
        <taxon>Fungi</taxon>
        <taxon>Dikarya</taxon>
        <taxon>Ascomycota</taxon>
        <taxon>Pezizomycotina</taxon>
        <taxon>Dothideomycetes</taxon>
        <taxon>Pleosporomycetidae</taxon>
        <taxon>Pleosporales</taxon>
        <taxon>Amniculicolaceae</taxon>
        <taxon>Amniculicola</taxon>
    </lineage>
</organism>
<feature type="compositionally biased region" description="Polar residues" evidence="1">
    <location>
        <begin position="1"/>
        <end position="12"/>
    </location>
</feature>
<dbReference type="OrthoDB" id="2893324at2759"/>
<dbReference type="EMBL" id="ML977572">
    <property type="protein sequence ID" value="KAF2003395.1"/>
    <property type="molecule type" value="Genomic_DNA"/>
</dbReference>
<evidence type="ECO:0000256" key="1">
    <source>
        <dbReference type="SAM" id="MobiDB-lite"/>
    </source>
</evidence>
<gene>
    <name evidence="2" type="ORF">P154DRAFT_520004</name>
</gene>
<dbReference type="Proteomes" id="UP000799779">
    <property type="component" value="Unassembled WGS sequence"/>
</dbReference>
<keyword evidence="3" id="KW-1185">Reference proteome</keyword>
<dbReference type="Gene3D" id="3.40.50.450">
    <property type="match status" value="1"/>
</dbReference>
<evidence type="ECO:0000313" key="2">
    <source>
        <dbReference type="EMBL" id="KAF2003395.1"/>
    </source>
</evidence>
<dbReference type="Pfam" id="PF15891">
    <property type="entry name" value="Nuc_deoxyri_tr2"/>
    <property type="match status" value="1"/>
</dbReference>
<dbReference type="AlphaFoldDB" id="A0A6A5WWD1"/>
<feature type="region of interest" description="Disordered" evidence="1">
    <location>
        <begin position="1"/>
        <end position="21"/>
    </location>
</feature>
<name>A0A6A5WWD1_9PLEO</name>
<accession>A0A6A5WWD1</accession>
<reference evidence="2" key="1">
    <citation type="journal article" date="2020" name="Stud. Mycol.">
        <title>101 Dothideomycetes genomes: a test case for predicting lifestyles and emergence of pathogens.</title>
        <authorList>
            <person name="Haridas S."/>
            <person name="Albert R."/>
            <person name="Binder M."/>
            <person name="Bloem J."/>
            <person name="Labutti K."/>
            <person name="Salamov A."/>
            <person name="Andreopoulos B."/>
            <person name="Baker S."/>
            <person name="Barry K."/>
            <person name="Bills G."/>
            <person name="Bluhm B."/>
            <person name="Cannon C."/>
            <person name="Castanera R."/>
            <person name="Culley D."/>
            <person name="Daum C."/>
            <person name="Ezra D."/>
            <person name="Gonzalez J."/>
            <person name="Henrissat B."/>
            <person name="Kuo A."/>
            <person name="Liang C."/>
            <person name="Lipzen A."/>
            <person name="Lutzoni F."/>
            <person name="Magnuson J."/>
            <person name="Mondo S."/>
            <person name="Nolan M."/>
            <person name="Ohm R."/>
            <person name="Pangilinan J."/>
            <person name="Park H.-J."/>
            <person name="Ramirez L."/>
            <person name="Alfaro M."/>
            <person name="Sun H."/>
            <person name="Tritt A."/>
            <person name="Yoshinaga Y."/>
            <person name="Zwiers L.-H."/>
            <person name="Turgeon B."/>
            <person name="Goodwin S."/>
            <person name="Spatafora J."/>
            <person name="Crous P."/>
            <person name="Grigoriev I."/>
        </authorList>
    </citation>
    <scope>NUCLEOTIDE SEQUENCE</scope>
    <source>
        <strain evidence="2">CBS 123094</strain>
    </source>
</reference>
<protein>
    <submittedName>
        <fullName evidence="2">Uncharacterized protein</fullName>
    </submittedName>
</protein>
<proteinExistence type="predicted"/>
<sequence length="263" mass="29126">MVPAASNNTHTPTAPDFNPSLTRASTIASNRALQLSNHLIHSTTNMSASTTPQPAQAATTVGTNIDADVPDIYNHLPALPQNWPEAHPDFLHSQPPVEPDLTKGFSVFTAGSIEMGRAIKWQTRLVDVLRPLPVTVCNPRRGMWETHKTPEANDNAFQVQVKWELSCLEKVSVICFYFDRETLSPVTLLELGLWAHSKKVVVCCPTGFWKGGNVRIVCERYGIPFAETFSELVPEIVKMLHEKGMDSQWTLPALPVVKPLPKN</sequence>